<accession>A0A135YUY9</accession>
<protein>
    <submittedName>
        <fullName evidence="1">Uncharacterized protein</fullName>
    </submittedName>
</protein>
<dbReference type="EMBL" id="LSQZ01000028">
    <property type="protein sequence ID" value="KXI13226.1"/>
    <property type="molecule type" value="Genomic_DNA"/>
</dbReference>
<reference evidence="1 2" key="1">
    <citation type="submission" date="2016-02" db="EMBL/GenBank/DDBJ databases">
        <authorList>
            <person name="Wen L."/>
            <person name="He K."/>
            <person name="Yang H."/>
        </authorList>
    </citation>
    <scope>NUCLEOTIDE SEQUENCE [LARGE SCALE GENOMIC DNA]</scope>
    <source>
        <strain evidence="1 2">MJR8628A</strain>
    </source>
</reference>
<evidence type="ECO:0000313" key="2">
    <source>
        <dbReference type="Proteomes" id="UP000070326"/>
    </source>
</evidence>
<gene>
    <name evidence="1" type="ORF">HMPREF3195_00841</name>
</gene>
<proteinExistence type="predicted"/>
<sequence length="46" mass="5653">MKLGINRYKKTSKKLLKLQKKSCKCIYILKWKKVYKKQTYVQKTDK</sequence>
<organism evidence="1 2">
    <name type="scientific">Peptostreptococcus anaerobius</name>
    <dbReference type="NCBI Taxonomy" id="1261"/>
    <lineage>
        <taxon>Bacteria</taxon>
        <taxon>Bacillati</taxon>
        <taxon>Bacillota</taxon>
        <taxon>Clostridia</taxon>
        <taxon>Peptostreptococcales</taxon>
        <taxon>Peptostreptococcaceae</taxon>
        <taxon>Peptostreptococcus</taxon>
    </lineage>
</organism>
<dbReference type="AlphaFoldDB" id="A0A135YUY9"/>
<comment type="caution">
    <text evidence="1">The sequence shown here is derived from an EMBL/GenBank/DDBJ whole genome shotgun (WGS) entry which is preliminary data.</text>
</comment>
<name>A0A135YUY9_9FIRM</name>
<dbReference type="Proteomes" id="UP000070326">
    <property type="component" value="Unassembled WGS sequence"/>
</dbReference>
<evidence type="ECO:0000313" key="1">
    <source>
        <dbReference type="EMBL" id="KXI13226.1"/>
    </source>
</evidence>